<dbReference type="Proteomes" id="UP000058925">
    <property type="component" value="Chromosome"/>
</dbReference>
<reference evidence="4" key="1">
    <citation type="submission" date="2015-10" db="EMBL/GenBank/DDBJ databases">
        <title>Niche specialization of a soil ammonia-oxidizing archaeon, Candidatus Nitrosocosmicus oleophilus.</title>
        <authorList>
            <person name="Jung M.-Y."/>
            <person name="Rhee S.-K."/>
        </authorList>
    </citation>
    <scope>NUCLEOTIDE SEQUENCE [LARGE SCALE GENOMIC DNA]</scope>
    <source>
        <strain evidence="4">MY3</strain>
    </source>
</reference>
<dbReference type="Gene3D" id="3.40.50.2300">
    <property type="match status" value="1"/>
</dbReference>
<sequence>MVMNFVECEFQREQPFEKPGDKFYKEHAETVMYKEKTSNSTATVADTILSDHYKRTSNKSEVVKPTNSLTKEFEPANILIAEPESDILTLFKTFLETLGVRSATVADGEAALEFFLEKENKGKPYDVVVLDTHLKGLNGLDLAKMIHDISPTQRIIVVTTTPKEYLSKNVLKSAMIEEGDILTMPFRLSDFISKLKQRE</sequence>
<evidence type="ECO:0000313" key="4">
    <source>
        <dbReference type="Proteomes" id="UP000058925"/>
    </source>
</evidence>
<protein>
    <submittedName>
        <fullName evidence="3">Response regulator receiver domain protein</fullName>
    </submittedName>
</protein>
<evidence type="ECO:0000313" key="3">
    <source>
        <dbReference type="EMBL" id="ALI37781.1"/>
    </source>
</evidence>
<dbReference type="KEGG" id="taa:NMY3_03599"/>
<dbReference type="Pfam" id="PF00072">
    <property type="entry name" value="Response_reg"/>
    <property type="match status" value="1"/>
</dbReference>
<accession>A0A654M538</accession>
<dbReference type="GO" id="GO:0000160">
    <property type="term" value="P:phosphorelay signal transduction system"/>
    <property type="evidence" value="ECO:0007669"/>
    <property type="project" value="InterPro"/>
</dbReference>
<dbReference type="AlphaFoldDB" id="A0A654M538"/>
<dbReference type="PANTHER" id="PTHR44591">
    <property type="entry name" value="STRESS RESPONSE REGULATOR PROTEIN 1"/>
    <property type="match status" value="1"/>
</dbReference>
<keyword evidence="1" id="KW-0597">Phosphoprotein</keyword>
<keyword evidence="4" id="KW-1185">Reference proteome</keyword>
<dbReference type="PROSITE" id="PS50110">
    <property type="entry name" value="RESPONSE_REGULATORY"/>
    <property type="match status" value="1"/>
</dbReference>
<dbReference type="SMART" id="SM00448">
    <property type="entry name" value="REC"/>
    <property type="match status" value="1"/>
</dbReference>
<organism evidence="3 4">
    <name type="scientific">Candidatus Nitrosocosmicus oleophilus</name>
    <dbReference type="NCBI Taxonomy" id="1353260"/>
    <lineage>
        <taxon>Archaea</taxon>
        <taxon>Nitrososphaerota</taxon>
        <taxon>Nitrososphaeria</taxon>
        <taxon>Nitrososphaerales</taxon>
        <taxon>Nitrososphaeraceae</taxon>
        <taxon>Candidatus Nitrosocosmicus</taxon>
    </lineage>
</organism>
<dbReference type="SUPFAM" id="SSF52172">
    <property type="entry name" value="CheY-like"/>
    <property type="match status" value="1"/>
</dbReference>
<gene>
    <name evidence="3" type="ORF">NMY3_03599</name>
</gene>
<feature type="domain" description="Response regulatory" evidence="2">
    <location>
        <begin position="77"/>
        <end position="199"/>
    </location>
</feature>
<proteinExistence type="predicted"/>
<dbReference type="EMBL" id="CP012850">
    <property type="protein sequence ID" value="ALI37781.1"/>
    <property type="molecule type" value="Genomic_DNA"/>
</dbReference>
<dbReference type="InterPro" id="IPR001789">
    <property type="entry name" value="Sig_transdc_resp-reg_receiver"/>
</dbReference>
<evidence type="ECO:0000256" key="1">
    <source>
        <dbReference type="ARBA" id="ARBA00022553"/>
    </source>
</evidence>
<dbReference type="InterPro" id="IPR011006">
    <property type="entry name" value="CheY-like_superfamily"/>
</dbReference>
<name>A0A654M538_9ARCH</name>
<dbReference type="CDD" id="cd00156">
    <property type="entry name" value="REC"/>
    <property type="match status" value="1"/>
</dbReference>
<dbReference type="InterPro" id="IPR050595">
    <property type="entry name" value="Bact_response_regulator"/>
</dbReference>
<evidence type="ECO:0000259" key="2">
    <source>
        <dbReference type="PROSITE" id="PS50110"/>
    </source>
</evidence>
<dbReference type="PANTHER" id="PTHR44591:SF3">
    <property type="entry name" value="RESPONSE REGULATORY DOMAIN-CONTAINING PROTEIN"/>
    <property type="match status" value="1"/>
</dbReference>